<dbReference type="FunFam" id="1.20.1250.20:FF:000078">
    <property type="entry name" value="MFS maltose transporter, putative"/>
    <property type="match status" value="1"/>
</dbReference>
<feature type="transmembrane region" description="Helical" evidence="8">
    <location>
        <begin position="243"/>
        <end position="260"/>
    </location>
</feature>
<dbReference type="InterPro" id="IPR003663">
    <property type="entry name" value="Sugar/inositol_transpt"/>
</dbReference>
<dbReference type="SUPFAM" id="SSF103473">
    <property type="entry name" value="MFS general substrate transporter"/>
    <property type="match status" value="1"/>
</dbReference>
<feature type="transmembrane region" description="Helical" evidence="8">
    <location>
        <begin position="496"/>
        <end position="514"/>
    </location>
</feature>
<keyword evidence="5 8" id="KW-1133">Transmembrane helix</keyword>
<protein>
    <submittedName>
        <fullName evidence="10">General alpha-glucoside permease</fullName>
    </submittedName>
</protein>
<accession>A0A0L0MWT2</accession>
<dbReference type="AlphaFoldDB" id="A0A0L0MWT2"/>
<evidence type="ECO:0000256" key="2">
    <source>
        <dbReference type="ARBA" id="ARBA00010992"/>
    </source>
</evidence>
<evidence type="ECO:0000256" key="7">
    <source>
        <dbReference type="RuleBase" id="RU003346"/>
    </source>
</evidence>
<evidence type="ECO:0000313" key="10">
    <source>
        <dbReference type="EMBL" id="KND86239.1"/>
    </source>
</evidence>
<feature type="transmembrane region" description="Helical" evidence="8">
    <location>
        <begin position="362"/>
        <end position="384"/>
    </location>
</feature>
<sequence>MDTRTLSFPEKTLQVTHDERLTAVEDAAAQEHDLSFFQALKLYPKGVFWSVVMSTALIMEGYDTKLISTLFAQPAFQRAYGLAQKNNSYQISAPWQAGLTNGSAIGQLLGLLISGSVCERYGFRITMIVGMAVTMAMIFIPFFASNLVVLEVGRSFLAQAGSLIQSSGIPLGLFQTIPVVYALEISPISLRAHLTTYVNLCWYRLNMPKIFGQITATGILRGVLNMDNSWAYRIPFAIHAHSTFRWFWPVILIPAIYFAPESPWWLVRRGRLGEARDVVTRLTSPQNANFDVDKNITLMEVTTEHERQLNAETSYRACFAGTDLRRTIIVIGCYCIQTLSGNPLRAYSTYFFQQAGLPTEQAFNMSIVGFALGIVGMILAWLLIPHCGRRTIYLAGLVLLFIVLVVIGGLGVPQANSPTPGLAWGIGALLLASSLVYNCTIGPVTYALIAELPSALLRSKSVVLARWTYSVLNIIANVITPYQLNPSAWGWSARTAFFWAGACLIATVFTYFYIPEPKGRTTAELDILFERKVSARKFDRTAVNLSEVVGDNGEKVGRCVSGQNEKQTDWGSLDLAIYAQLWGKASYQ</sequence>
<feature type="transmembrane region" description="Helical" evidence="8">
    <location>
        <begin position="163"/>
        <end position="183"/>
    </location>
</feature>
<dbReference type="GO" id="GO:0016020">
    <property type="term" value="C:membrane"/>
    <property type="evidence" value="ECO:0007669"/>
    <property type="project" value="UniProtKB-SubCell"/>
</dbReference>
<dbReference type="InterPro" id="IPR005828">
    <property type="entry name" value="MFS_sugar_transport-like"/>
</dbReference>
<feature type="transmembrane region" description="Helical" evidence="8">
    <location>
        <begin position="121"/>
        <end position="143"/>
    </location>
</feature>
<comment type="similarity">
    <text evidence="2 7">Belongs to the major facilitator superfamily. Sugar transporter (TC 2.A.1.1) family.</text>
</comment>
<dbReference type="InterPro" id="IPR050360">
    <property type="entry name" value="MFS_Sugar_Transporters"/>
</dbReference>
<name>A0A0L0MWT2_TOLOC</name>
<evidence type="ECO:0000256" key="3">
    <source>
        <dbReference type="ARBA" id="ARBA00022448"/>
    </source>
</evidence>
<keyword evidence="6 8" id="KW-0472">Membrane</keyword>
<dbReference type="PROSITE" id="PS50850">
    <property type="entry name" value="MFS"/>
    <property type="match status" value="1"/>
</dbReference>
<dbReference type="PANTHER" id="PTHR48022:SF5">
    <property type="entry name" value="ALPHA-GLUCOSIDES PERMEASE MPH2-RELATED"/>
    <property type="match status" value="1"/>
</dbReference>
<dbReference type="Pfam" id="PF00083">
    <property type="entry name" value="Sugar_tr"/>
    <property type="match status" value="1"/>
</dbReference>
<keyword evidence="11" id="KW-1185">Reference proteome</keyword>
<keyword evidence="3 7" id="KW-0813">Transport</keyword>
<keyword evidence="4 8" id="KW-0812">Transmembrane</keyword>
<evidence type="ECO:0000256" key="1">
    <source>
        <dbReference type="ARBA" id="ARBA00004141"/>
    </source>
</evidence>
<dbReference type="PANTHER" id="PTHR48022">
    <property type="entry name" value="PLASTIDIC GLUCOSE TRANSPORTER 4"/>
    <property type="match status" value="1"/>
</dbReference>
<proteinExistence type="inferred from homology"/>
<feature type="transmembrane region" description="Helical" evidence="8">
    <location>
        <begin position="461"/>
        <end position="484"/>
    </location>
</feature>
<feature type="transmembrane region" description="Helical" evidence="8">
    <location>
        <begin position="391"/>
        <end position="410"/>
    </location>
</feature>
<dbReference type="InterPro" id="IPR020846">
    <property type="entry name" value="MFS_dom"/>
</dbReference>
<dbReference type="OrthoDB" id="4915153at2759"/>
<evidence type="ECO:0000256" key="4">
    <source>
        <dbReference type="ARBA" id="ARBA00022692"/>
    </source>
</evidence>
<dbReference type="EMBL" id="LFRF01000067">
    <property type="protein sequence ID" value="KND86239.1"/>
    <property type="molecule type" value="Genomic_DNA"/>
</dbReference>
<feature type="domain" description="Major facilitator superfamily (MFS) profile" evidence="9">
    <location>
        <begin position="49"/>
        <end position="518"/>
    </location>
</feature>
<organism evidence="10 11">
    <name type="scientific">Tolypocladium ophioglossoides (strain CBS 100239)</name>
    <name type="common">Snaketongue truffleclub</name>
    <name type="synonym">Elaphocordyceps ophioglossoides</name>
    <dbReference type="NCBI Taxonomy" id="1163406"/>
    <lineage>
        <taxon>Eukaryota</taxon>
        <taxon>Fungi</taxon>
        <taxon>Dikarya</taxon>
        <taxon>Ascomycota</taxon>
        <taxon>Pezizomycotina</taxon>
        <taxon>Sordariomycetes</taxon>
        <taxon>Hypocreomycetidae</taxon>
        <taxon>Hypocreales</taxon>
        <taxon>Ophiocordycipitaceae</taxon>
        <taxon>Tolypocladium</taxon>
    </lineage>
</organism>
<dbReference type="GO" id="GO:0005351">
    <property type="term" value="F:carbohydrate:proton symporter activity"/>
    <property type="evidence" value="ECO:0007669"/>
    <property type="project" value="TreeGrafter"/>
</dbReference>
<dbReference type="NCBIfam" id="TIGR00879">
    <property type="entry name" value="SP"/>
    <property type="match status" value="1"/>
</dbReference>
<comment type="subcellular location">
    <subcellularLocation>
        <location evidence="1">Membrane</location>
        <topology evidence="1">Multi-pass membrane protein</topology>
    </subcellularLocation>
</comment>
<comment type="caution">
    <text evidence="10">The sequence shown here is derived from an EMBL/GenBank/DDBJ whole genome shotgun (WGS) entry which is preliminary data.</text>
</comment>
<dbReference type="Gene3D" id="1.20.1250.20">
    <property type="entry name" value="MFS general substrate transporter like domains"/>
    <property type="match status" value="1"/>
</dbReference>
<dbReference type="Proteomes" id="UP000036947">
    <property type="component" value="Unassembled WGS sequence"/>
</dbReference>
<evidence type="ECO:0000256" key="6">
    <source>
        <dbReference type="ARBA" id="ARBA00023136"/>
    </source>
</evidence>
<feature type="transmembrane region" description="Helical" evidence="8">
    <location>
        <begin position="422"/>
        <end position="449"/>
    </location>
</feature>
<evidence type="ECO:0000256" key="5">
    <source>
        <dbReference type="ARBA" id="ARBA00022989"/>
    </source>
</evidence>
<evidence type="ECO:0000313" key="11">
    <source>
        <dbReference type="Proteomes" id="UP000036947"/>
    </source>
</evidence>
<reference evidence="10 11" key="1">
    <citation type="journal article" date="2015" name="BMC Genomics">
        <title>The genome of the truffle-parasite Tolypocladium ophioglossoides and the evolution of antifungal peptaibiotics.</title>
        <authorList>
            <person name="Quandt C.A."/>
            <person name="Bushley K.E."/>
            <person name="Spatafora J.W."/>
        </authorList>
    </citation>
    <scope>NUCLEOTIDE SEQUENCE [LARGE SCALE GENOMIC DNA]</scope>
    <source>
        <strain evidence="10 11">CBS 100239</strain>
    </source>
</reference>
<dbReference type="InterPro" id="IPR036259">
    <property type="entry name" value="MFS_trans_sf"/>
</dbReference>
<gene>
    <name evidence="10" type="ORF">TOPH_09144</name>
</gene>
<evidence type="ECO:0000256" key="8">
    <source>
        <dbReference type="SAM" id="Phobius"/>
    </source>
</evidence>
<evidence type="ECO:0000259" key="9">
    <source>
        <dbReference type="PROSITE" id="PS50850"/>
    </source>
</evidence>